<dbReference type="InterPro" id="IPR043429">
    <property type="entry name" value="ArtM/GltK/GlnP/TcyL/YhdX-like"/>
</dbReference>
<dbReference type="InterPro" id="IPR035906">
    <property type="entry name" value="MetI-like_sf"/>
</dbReference>
<dbReference type="NCBIfam" id="TIGR01726">
    <property type="entry name" value="HEQRo_perm_3TM"/>
    <property type="match status" value="1"/>
</dbReference>
<evidence type="ECO:0000256" key="2">
    <source>
        <dbReference type="ARBA" id="ARBA00010072"/>
    </source>
</evidence>
<dbReference type="InterPro" id="IPR010065">
    <property type="entry name" value="AA_ABC_transptr_permease_3TM"/>
</dbReference>
<feature type="transmembrane region" description="Helical" evidence="9">
    <location>
        <begin position="41"/>
        <end position="65"/>
    </location>
</feature>
<accession>A0A7W5F7Q6</accession>
<comment type="similarity">
    <text evidence="2">Belongs to the binding-protein-dependent transport system permease family. HisMQ subfamily.</text>
</comment>
<evidence type="ECO:0000256" key="6">
    <source>
        <dbReference type="ARBA" id="ARBA00022970"/>
    </source>
</evidence>
<feature type="transmembrane region" description="Helical" evidence="9">
    <location>
        <begin position="257"/>
        <end position="278"/>
    </location>
</feature>
<keyword evidence="5 9" id="KW-0812">Transmembrane</keyword>
<evidence type="ECO:0000256" key="4">
    <source>
        <dbReference type="ARBA" id="ARBA00022475"/>
    </source>
</evidence>
<dbReference type="Gene3D" id="1.10.3720.10">
    <property type="entry name" value="MetI-like"/>
    <property type="match status" value="1"/>
</dbReference>
<feature type="transmembrane region" description="Helical" evidence="9">
    <location>
        <begin position="162"/>
        <end position="180"/>
    </location>
</feature>
<evidence type="ECO:0000256" key="9">
    <source>
        <dbReference type="RuleBase" id="RU363032"/>
    </source>
</evidence>
<evidence type="ECO:0000313" key="13">
    <source>
        <dbReference type="Proteomes" id="UP000577707"/>
    </source>
</evidence>
<dbReference type="CDD" id="cd06261">
    <property type="entry name" value="TM_PBP2"/>
    <property type="match status" value="1"/>
</dbReference>
<dbReference type="Proteomes" id="UP000577707">
    <property type="component" value="Unassembled WGS sequence"/>
</dbReference>
<evidence type="ECO:0000256" key="5">
    <source>
        <dbReference type="ARBA" id="ARBA00022692"/>
    </source>
</evidence>
<dbReference type="GO" id="GO:0006865">
    <property type="term" value="P:amino acid transport"/>
    <property type="evidence" value="ECO:0007669"/>
    <property type="project" value="UniProtKB-KW"/>
</dbReference>
<comment type="caution">
    <text evidence="12">The sequence shown here is derived from an EMBL/GenBank/DDBJ whole genome shotgun (WGS) entry which is preliminary data.</text>
</comment>
<dbReference type="GO" id="GO:0022857">
    <property type="term" value="F:transmembrane transporter activity"/>
    <property type="evidence" value="ECO:0007669"/>
    <property type="project" value="InterPro"/>
</dbReference>
<dbReference type="EMBL" id="JACHXG010000002">
    <property type="protein sequence ID" value="MBB3088092.1"/>
    <property type="molecule type" value="Genomic_DNA"/>
</dbReference>
<feature type="region of interest" description="Disordered" evidence="10">
    <location>
        <begin position="1"/>
        <end position="27"/>
    </location>
</feature>
<keyword evidence="4" id="KW-1003">Cell membrane</keyword>
<feature type="transmembrane region" description="Helical" evidence="9">
    <location>
        <begin position="89"/>
        <end position="113"/>
    </location>
</feature>
<keyword evidence="3 9" id="KW-0813">Transport</keyword>
<gene>
    <name evidence="12" type="ORF">FHS12_001025</name>
</gene>
<evidence type="ECO:0000256" key="10">
    <source>
        <dbReference type="SAM" id="MobiDB-lite"/>
    </source>
</evidence>
<dbReference type="InterPro" id="IPR000515">
    <property type="entry name" value="MetI-like"/>
</dbReference>
<comment type="subcellular location">
    <subcellularLocation>
        <location evidence="1 9">Cell membrane</location>
        <topology evidence="1 9">Multi-pass membrane protein</topology>
    </subcellularLocation>
</comment>
<reference evidence="12 13" key="1">
    <citation type="submission" date="2020-08" db="EMBL/GenBank/DDBJ databases">
        <title>Genomic Encyclopedia of Type Strains, Phase III (KMG-III): the genomes of soil and plant-associated and newly described type strains.</title>
        <authorList>
            <person name="Whitman W."/>
        </authorList>
    </citation>
    <scope>NUCLEOTIDE SEQUENCE [LARGE SCALE GENOMIC DNA]</scope>
    <source>
        <strain evidence="12 13">CECT 3302</strain>
    </source>
</reference>
<dbReference type="AlphaFoldDB" id="A0A7W5F7Q6"/>
<evidence type="ECO:0000256" key="8">
    <source>
        <dbReference type="ARBA" id="ARBA00023136"/>
    </source>
</evidence>
<keyword evidence="7 9" id="KW-1133">Transmembrane helix</keyword>
<evidence type="ECO:0000313" key="12">
    <source>
        <dbReference type="EMBL" id="MBB3088092.1"/>
    </source>
</evidence>
<evidence type="ECO:0000256" key="1">
    <source>
        <dbReference type="ARBA" id="ARBA00004651"/>
    </source>
</evidence>
<sequence length="296" mass="32382">MTQPEVTGAGPSVEGSRQARPPSARELERQAVRRRLKLRQIVIATMVTVVVTVGLALLVVSSPGWDRVRDYFLSWSHARDSFAAIAEGFWINIRIFLIAEPCVLILGALVAIARQTTSPWLAPLRLLATGYTDLFRGVPSILVVVICGIGIPALGLSGVTSSLFWLTTFALVLCYGAYVAEVFRAGILSIHPTQVASAEALALTHTQTMRFVVLPQAVRRVVPPLMNDLVSLQKDTALISAVGVFEALRAAQDYQGYNFNGTPLLVAATYFLIVAVPLTRLTDWLMRRQIEKEQGR</sequence>
<dbReference type="GO" id="GO:0043190">
    <property type="term" value="C:ATP-binding cassette (ABC) transporter complex"/>
    <property type="evidence" value="ECO:0007669"/>
    <property type="project" value="InterPro"/>
</dbReference>
<feature type="domain" description="ABC transmembrane type-1" evidence="11">
    <location>
        <begin position="89"/>
        <end position="282"/>
    </location>
</feature>
<dbReference type="PANTHER" id="PTHR30614:SF20">
    <property type="entry name" value="GLUTAMINE TRANSPORT SYSTEM PERMEASE PROTEIN GLNP"/>
    <property type="match status" value="1"/>
</dbReference>
<protein>
    <submittedName>
        <fullName evidence="12">Polar amino acid transport system permease protein</fullName>
    </submittedName>
</protein>
<organism evidence="12 13">
    <name type="scientific">Nocardioides albus</name>
    <dbReference type="NCBI Taxonomy" id="1841"/>
    <lineage>
        <taxon>Bacteria</taxon>
        <taxon>Bacillati</taxon>
        <taxon>Actinomycetota</taxon>
        <taxon>Actinomycetes</taxon>
        <taxon>Propionibacteriales</taxon>
        <taxon>Nocardioidaceae</taxon>
        <taxon>Nocardioides</taxon>
    </lineage>
</organism>
<proteinExistence type="inferred from homology"/>
<dbReference type="PROSITE" id="PS50928">
    <property type="entry name" value="ABC_TM1"/>
    <property type="match status" value="1"/>
</dbReference>
<dbReference type="RefSeq" id="WP_221208547.1">
    <property type="nucleotide sequence ID" value="NZ_BMQT01000004.1"/>
</dbReference>
<evidence type="ECO:0000259" key="11">
    <source>
        <dbReference type="PROSITE" id="PS50928"/>
    </source>
</evidence>
<dbReference type="PANTHER" id="PTHR30614">
    <property type="entry name" value="MEMBRANE COMPONENT OF AMINO ACID ABC TRANSPORTER"/>
    <property type="match status" value="1"/>
</dbReference>
<dbReference type="Pfam" id="PF00528">
    <property type="entry name" value="BPD_transp_1"/>
    <property type="match status" value="1"/>
</dbReference>
<feature type="transmembrane region" description="Helical" evidence="9">
    <location>
        <begin position="134"/>
        <end position="156"/>
    </location>
</feature>
<keyword evidence="8 9" id="KW-0472">Membrane</keyword>
<evidence type="ECO:0000256" key="3">
    <source>
        <dbReference type="ARBA" id="ARBA00022448"/>
    </source>
</evidence>
<dbReference type="SUPFAM" id="SSF161098">
    <property type="entry name" value="MetI-like"/>
    <property type="match status" value="1"/>
</dbReference>
<evidence type="ECO:0000256" key="7">
    <source>
        <dbReference type="ARBA" id="ARBA00022989"/>
    </source>
</evidence>
<keyword evidence="6" id="KW-0029">Amino-acid transport</keyword>
<keyword evidence="13" id="KW-1185">Reference proteome</keyword>
<name>A0A7W5F7Q6_9ACTN</name>